<gene>
    <name evidence="2" type="ORF">VT99_10692</name>
</gene>
<keyword evidence="1" id="KW-0812">Transmembrane</keyword>
<dbReference type="EMBL" id="MTKQ01000069">
    <property type="protein sequence ID" value="RWX48654.1"/>
    <property type="molecule type" value="Genomic_DNA"/>
</dbReference>
<sequence>MLTSIKILAAAIFIVTGGAVFSEKYRKHGVLAILASIVSVMSAYYLIRSIKDDIVNEVETVAITSNKRADDFLSCENSYLIVTKQDPQCNFGLSDKSELMYNDQITEGSLTVIYENSGLKSARKIPSNMYVVYPQSPSGRYAFIQSCQFEENGIDYGLCWAPFIFDKKSRKIHETSAGKYGPERWINWSSDDRYAILSNKNEGAMWLHAIDATNGKTYSFPSDSPYPTWDGFHVIKIYSDTFAWRGPHTFAI</sequence>
<dbReference type="AlphaFoldDB" id="A0A3S4TEB4"/>
<reference evidence="2 3" key="1">
    <citation type="submission" date="2017-01" db="EMBL/GenBank/DDBJ databases">
        <title>The cable genome- insights into the physiology and evolution of filamentous bacteria capable of sulfide oxidation via long distance electron transfer.</title>
        <authorList>
            <person name="Schreiber L."/>
            <person name="Bjerg J.T."/>
            <person name="Boggild A."/>
            <person name="Van De Vossenberg J."/>
            <person name="Meysman F."/>
            <person name="Nielsen L.P."/>
            <person name="Schramm A."/>
            <person name="Kjeldsen K.U."/>
        </authorList>
    </citation>
    <scope>NUCLEOTIDE SEQUENCE [LARGE SCALE GENOMIC DNA]</scope>
    <source>
        <strain evidence="2">A2</strain>
    </source>
</reference>
<feature type="transmembrane region" description="Helical" evidence="1">
    <location>
        <begin position="28"/>
        <end position="47"/>
    </location>
</feature>
<protein>
    <submittedName>
        <fullName evidence="2">Uncharacterized protein</fullName>
    </submittedName>
</protein>
<name>A0A3S4TEB4_9BACT</name>
<accession>A0A3S4TEB4</accession>
<proteinExistence type="predicted"/>
<organism evidence="2 3">
    <name type="scientific">Candidatus Electrothrix marina</name>
    <dbReference type="NCBI Taxonomy" id="1859130"/>
    <lineage>
        <taxon>Bacteria</taxon>
        <taxon>Pseudomonadati</taxon>
        <taxon>Thermodesulfobacteriota</taxon>
        <taxon>Desulfobulbia</taxon>
        <taxon>Desulfobulbales</taxon>
        <taxon>Desulfobulbaceae</taxon>
        <taxon>Candidatus Electrothrix</taxon>
    </lineage>
</organism>
<keyword evidence="1" id="KW-1133">Transmembrane helix</keyword>
<evidence type="ECO:0000256" key="1">
    <source>
        <dbReference type="SAM" id="Phobius"/>
    </source>
</evidence>
<comment type="caution">
    <text evidence="2">The sequence shown here is derived from an EMBL/GenBank/DDBJ whole genome shotgun (WGS) entry which is preliminary data.</text>
</comment>
<dbReference type="Proteomes" id="UP000286862">
    <property type="component" value="Unassembled WGS sequence"/>
</dbReference>
<keyword evidence="1" id="KW-0472">Membrane</keyword>
<evidence type="ECO:0000313" key="2">
    <source>
        <dbReference type="EMBL" id="RWX48654.1"/>
    </source>
</evidence>
<evidence type="ECO:0000313" key="3">
    <source>
        <dbReference type="Proteomes" id="UP000286862"/>
    </source>
</evidence>